<keyword evidence="9" id="KW-0812">Transmembrane</keyword>
<evidence type="ECO:0000259" key="11">
    <source>
        <dbReference type="PROSITE" id="PS51471"/>
    </source>
</evidence>
<dbReference type="InterPro" id="IPR011992">
    <property type="entry name" value="EF-hand-dom_pair"/>
</dbReference>
<keyword evidence="7" id="KW-0408">Iron</keyword>
<dbReference type="PROSITE" id="PS50222">
    <property type="entry name" value="EF_HAND_2"/>
    <property type="match status" value="1"/>
</dbReference>
<keyword evidence="9" id="KW-0472">Membrane</keyword>
<dbReference type="GO" id="GO:0005783">
    <property type="term" value="C:endoplasmic reticulum"/>
    <property type="evidence" value="ECO:0007669"/>
    <property type="project" value="TreeGrafter"/>
</dbReference>
<dbReference type="PROSITE" id="PS00018">
    <property type="entry name" value="EF_HAND_1"/>
    <property type="match status" value="1"/>
</dbReference>
<dbReference type="PROSITE" id="PS51471">
    <property type="entry name" value="FE2OG_OXY"/>
    <property type="match status" value="1"/>
</dbReference>
<evidence type="ECO:0000256" key="7">
    <source>
        <dbReference type="ARBA" id="ARBA00023004"/>
    </source>
</evidence>
<dbReference type="Pfam" id="PF13640">
    <property type="entry name" value="2OG-FeII_Oxy_3"/>
    <property type="match status" value="1"/>
</dbReference>
<dbReference type="InterPro" id="IPR018247">
    <property type="entry name" value="EF_Hand_1_Ca_BS"/>
</dbReference>
<evidence type="ECO:0000313" key="13">
    <source>
        <dbReference type="RefSeq" id="XP_022097231.1"/>
    </source>
</evidence>
<dbReference type="PANTHER" id="PTHR10869:SF246">
    <property type="entry name" value="TRANSMEMBRANE PROLYL 4-HYDROXYLASE"/>
    <property type="match status" value="1"/>
</dbReference>
<reference evidence="13" key="1">
    <citation type="submission" date="2025-08" db="UniProtKB">
        <authorList>
            <consortium name="RefSeq"/>
        </authorList>
    </citation>
    <scope>IDENTIFICATION</scope>
</reference>
<dbReference type="SMART" id="SM00702">
    <property type="entry name" value="P4Hc"/>
    <property type="match status" value="1"/>
</dbReference>
<feature type="region of interest" description="Disordered" evidence="8">
    <location>
        <begin position="126"/>
        <end position="154"/>
    </location>
</feature>
<keyword evidence="12" id="KW-1185">Reference proteome</keyword>
<dbReference type="SUPFAM" id="SSF47473">
    <property type="entry name" value="EF-hand"/>
    <property type="match status" value="1"/>
</dbReference>
<accession>A0A8B7Z1E8</accession>
<evidence type="ECO:0000256" key="8">
    <source>
        <dbReference type="SAM" id="MobiDB-lite"/>
    </source>
</evidence>
<dbReference type="InterPro" id="IPR002048">
    <property type="entry name" value="EF_hand_dom"/>
</dbReference>
<feature type="transmembrane region" description="Helical" evidence="9">
    <location>
        <begin position="27"/>
        <end position="46"/>
    </location>
</feature>
<dbReference type="InterPro" id="IPR005123">
    <property type="entry name" value="Oxoglu/Fe-dep_dioxygenase_dom"/>
</dbReference>
<dbReference type="RefSeq" id="XP_022097231.1">
    <property type="nucleotide sequence ID" value="XM_022241539.1"/>
</dbReference>
<evidence type="ECO:0000256" key="1">
    <source>
        <dbReference type="ARBA" id="ARBA00001961"/>
    </source>
</evidence>
<dbReference type="InterPro" id="IPR006620">
    <property type="entry name" value="Pro_4_hyd_alph"/>
</dbReference>
<keyword evidence="2" id="KW-0479">Metal-binding</keyword>
<keyword evidence="3" id="KW-0106">Calcium</keyword>
<dbReference type="Gene3D" id="2.60.120.620">
    <property type="entry name" value="q2cbj1_9rhob like domain"/>
    <property type="match status" value="1"/>
</dbReference>
<dbReference type="Proteomes" id="UP000694845">
    <property type="component" value="Unplaced"/>
</dbReference>
<evidence type="ECO:0000313" key="12">
    <source>
        <dbReference type="Proteomes" id="UP000694845"/>
    </source>
</evidence>
<organism evidence="12 13">
    <name type="scientific">Acanthaster planci</name>
    <name type="common">Crown-of-thorns starfish</name>
    <dbReference type="NCBI Taxonomy" id="133434"/>
    <lineage>
        <taxon>Eukaryota</taxon>
        <taxon>Metazoa</taxon>
        <taxon>Echinodermata</taxon>
        <taxon>Eleutherozoa</taxon>
        <taxon>Asterozoa</taxon>
        <taxon>Asteroidea</taxon>
        <taxon>Valvatacea</taxon>
        <taxon>Valvatida</taxon>
        <taxon>Acanthasteridae</taxon>
        <taxon>Acanthaster</taxon>
    </lineage>
</organism>
<evidence type="ECO:0000256" key="5">
    <source>
        <dbReference type="ARBA" id="ARBA00022964"/>
    </source>
</evidence>
<dbReference type="AlphaFoldDB" id="A0A8B7Z1E8"/>
<dbReference type="GeneID" id="110982829"/>
<keyword evidence="5" id="KW-0223">Dioxygenase</keyword>
<dbReference type="InterPro" id="IPR044862">
    <property type="entry name" value="Pro_4_hyd_alph_FE2OG_OXY"/>
</dbReference>
<keyword evidence="6" id="KW-0560">Oxidoreductase</keyword>
<dbReference type="GO" id="GO:0031418">
    <property type="term" value="F:L-ascorbic acid binding"/>
    <property type="evidence" value="ECO:0007669"/>
    <property type="project" value="UniProtKB-KW"/>
</dbReference>
<evidence type="ECO:0000256" key="4">
    <source>
        <dbReference type="ARBA" id="ARBA00022896"/>
    </source>
</evidence>
<dbReference type="PANTHER" id="PTHR10869">
    <property type="entry name" value="PROLYL 4-HYDROXYLASE ALPHA SUBUNIT"/>
    <property type="match status" value="1"/>
</dbReference>
<evidence type="ECO:0000259" key="10">
    <source>
        <dbReference type="PROSITE" id="PS50222"/>
    </source>
</evidence>
<dbReference type="Gene3D" id="1.10.238.10">
    <property type="entry name" value="EF-hand"/>
    <property type="match status" value="1"/>
</dbReference>
<sequence length="483" mass="54851">MASLDNCKMQSAVVTRREAGRREARQIHGLLLVYLVISWSVGLVWSSDAPGDTVERLTLFQLDPVKKGYVRELEAEPGKVLHVETKALEPPLFEIREFLTPEECAYIIEQALREGLYPSGVNDDAYYKAPANGEQEDEGHDSPAGEMDTEDERRHADSVFGDLDVNDDMFLDTEEILSVLNTDNAFLRHRDVLQMYSDLGLDPDSDGRLTLEEFLSLVFSDRLADIERWVWRQTGHGENKIRESKQAWLGQPGPATDPVLAALQRRVVSLTRLPEKIVQWSEQLQVVRYETGGHFHAHYDSNELDDMECMVNGVSGRFCRFMTILYYLDDDVSGGETAFPIADNETYSDRATKTEIYDLSDHCHDANLVIKPERGKAILWYNHYVNESTGWLGDLNLFSLHGGCEVLKGTKWIANNWIWVDDSYERQMEYLSNVQRALEEQKKTKAAMGLSVPRDVASGLDILKDLFGVFKPKTDTCSIVDEL</sequence>
<evidence type="ECO:0000256" key="3">
    <source>
        <dbReference type="ARBA" id="ARBA00022837"/>
    </source>
</evidence>
<proteinExistence type="predicted"/>
<dbReference type="GO" id="GO:0005509">
    <property type="term" value="F:calcium ion binding"/>
    <property type="evidence" value="ECO:0007669"/>
    <property type="project" value="InterPro"/>
</dbReference>
<evidence type="ECO:0000256" key="9">
    <source>
        <dbReference type="SAM" id="Phobius"/>
    </source>
</evidence>
<feature type="domain" description="EF-hand" evidence="10">
    <location>
        <begin position="151"/>
        <end position="186"/>
    </location>
</feature>
<feature type="domain" description="Fe2OG dioxygenase" evidence="11">
    <location>
        <begin position="280"/>
        <end position="420"/>
    </location>
</feature>
<dbReference type="GO" id="GO:0004656">
    <property type="term" value="F:procollagen-proline 4-dioxygenase activity"/>
    <property type="evidence" value="ECO:0007669"/>
    <property type="project" value="TreeGrafter"/>
</dbReference>
<keyword evidence="9" id="KW-1133">Transmembrane helix</keyword>
<dbReference type="InterPro" id="IPR045054">
    <property type="entry name" value="P4HA-like"/>
</dbReference>
<evidence type="ECO:0000256" key="2">
    <source>
        <dbReference type="ARBA" id="ARBA00022723"/>
    </source>
</evidence>
<dbReference type="GO" id="GO:0005506">
    <property type="term" value="F:iron ion binding"/>
    <property type="evidence" value="ECO:0007669"/>
    <property type="project" value="InterPro"/>
</dbReference>
<gene>
    <name evidence="13" type="primary">LOC110982829</name>
</gene>
<keyword evidence="4" id="KW-0847">Vitamin C</keyword>
<dbReference type="OrthoDB" id="420380at2759"/>
<name>A0A8B7Z1E8_ACAPL</name>
<protein>
    <submittedName>
        <fullName evidence="13">Transmembrane prolyl 4-hydroxylase-like isoform X1</fullName>
    </submittedName>
</protein>
<dbReference type="KEGG" id="aplc:110982829"/>
<evidence type="ECO:0000256" key="6">
    <source>
        <dbReference type="ARBA" id="ARBA00023002"/>
    </source>
</evidence>
<comment type="cofactor">
    <cofactor evidence="1">
        <name>L-ascorbate</name>
        <dbReference type="ChEBI" id="CHEBI:38290"/>
    </cofactor>
</comment>